<feature type="region of interest" description="Disordered" evidence="1">
    <location>
        <begin position="141"/>
        <end position="164"/>
    </location>
</feature>
<dbReference type="Proteomes" id="UP000289886">
    <property type="component" value="Unassembled WGS sequence"/>
</dbReference>
<feature type="compositionally biased region" description="Polar residues" evidence="1">
    <location>
        <begin position="141"/>
        <end position="160"/>
    </location>
</feature>
<evidence type="ECO:0000313" key="2">
    <source>
        <dbReference type="EMBL" id="RXM35141.1"/>
    </source>
</evidence>
<keyword evidence="3" id="KW-1185">Reference proteome</keyword>
<feature type="region of interest" description="Disordered" evidence="1">
    <location>
        <begin position="494"/>
        <end position="521"/>
    </location>
</feature>
<evidence type="ECO:0000313" key="3">
    <source>
        <dbReference type="Proteomes" id="UP000289886"/>
    </source>
</evidence>
<comment type="caution">
    <text evidence="2">The sequence shown here is derived from an EMBL/GenBank/DDBJ whole genome shotgun (WGS) entry which is preliminary data.</text>
</comment>
<feature type="compositionally biased region" description="Polar residues" evidence="1">
    <location>
        <begin position="43"/>
        <end position="64"/>
    </location>
</feature>
<name>A0A444UJ00_ACIRT</name>
<sequence length="559" mass="62003">MKNQLRCFTLNSPEEDEVRMQIQEDGTAGFIESENPERRGVENPSSTERWSIGRSVSSVSTTQRAKQRKKLTPLSSLPLQTCMKRGCKTSICSDEETEDLFGSSAGGLLTPPVINLIPPTPSDVIDDDQFFDINSEEECGTHTSGSECVDSSGSHATGDQESFMGGQDNIEALCGYQESELPLDPPRENSTARDLNENTWFQLVFERNKPLLKDGDRTRDGFARTPSSVVEADKSSSMRSIFQVAPLPRYPRKRSFNTGINLIPFTEQNLDDLNYKDMNPCERLKAELRLLPLITKMDPLLHSRKPVTRTCSLGDVSSARRTFQIPLRHSGKEGSEEEGSPPQRRITVGTNLQGPQIATIDLDTLDLLQLTSVEERENFLSAVYRELHPQDTTTQILDTLLETIGPHDVEKFTAALVNLSNANSQQHSDCVNTPCQFQHRAKLLSPPAAERPSQSRAEEKKMLPSTVNHLTGPPTLEAVNQAVAIEAMLQDEEPLPHQPGYQPTVRQVQPSEEDTEASRATPAWLPELDALLQTMSTQDSQSADPRTNLCWGCGQPGHL</sequence>
<feature type="region of interest" description="Disordered" evidence="1">
    <location>
        <begin position="27"/>
        <end position="70"/>
    </location>
</feature>
<evidence type="ECO:0000256" key="1">
    <source>
        <dbReference type="SAM" id="MobiDB-lite"/>
    </source>
</evidence>
<organism evidence="2 3">
    <name type="scientific">Acipenser ruthenus</name>
    <name type="common">Sterlet sturgeon</name>
    <dbReference type="NCBI Taxonomy" id="7906"/>
    <lineage>
        <taxon>Eukaryota</taxon>
        <taxon>Metazoa</taxon>
        <taxon>Chordata</taxon>
        <taxon>Craniata</taxon>
        <taxon>Vertebrata</taxon>
        <taxon>Euteleostomi</taxon>
        <taxon>Actinopterygii</taxon>
        <taxon>Chondrostei</taxon>
        <taxon>Acipenseriformes</taxon>
        <taxon>Acipenseridae</taxon>
        <taxon>Acipenser</taxon>
    </lineage>
</organism>
<protein>
    <submittedName>
        <fullName evidence="2">Uncharacterized protein</fullName>
    </submittedName>
</protein>
<dbReference type="PANTHER" id="PTHR12573:SF4">
    <property type="entry name" value="AT09986P-RELATED"/>
    <property type="match status" value="1"/>
</dbReference>
<accession>A0A444UJ00</accession>
<feature type="region of interest" description="Disordered" evidence="1">
    <location>
        <begin position="326"/>
        <end position="345"/>
    </location>
</feature>
<reference evidence="2 3" key="1">
    <citation type="submission" date="2019-01" db="EMBL/GenBank/DDBJ databases">
        <title>Draft Genome and Complete Hox-Cluster Characterization of the Sterlet Sturgeon (Acipenser ruthenus).</title>
        <authorList>
            <person name="Wei Q."/>
        </authorList>
    </citation>
    <scope>NUCLEOTIDE SEQUENCE [LARGE SCALE GENOMIC DNA]</scope>
    <source>
        <strain evidence="2">WHYD16114868_AA</strain>
        <tissue evidence="2">Blood</tissue>
    </source>
</reference>
<gene>
    <name evidence="2" type="ORF">EOD39_4314</name>
</gene>
<proteinExistence type="predicted"/>
<dbReference type="PANTHER" id="PTHR12573">
    <property type="entry name" value="AT09986P-RELATED"/>
    <property type="match status" value="1"/>
</dbReference>
<dbReference type="AlphaFoldDB" id="A0A444UJ00"/>
<dbReference type="EMBL" id="SCEB01214477">
    <property type="protein sequence ID" value="RXM35141.1"/>
    <property type="molecule type" value="Genomic_DNA"/>
</dbReference>